<dbReference type="AlphaFoldDB" id="A0A081K7B6"/>
<reference evidence="1 2" key="1">
    <citation type="submission" date="2014-06" db="EMBL/GenBank/DDBJ databases">
        <title>Whole Genome Sequences of Three Symbiotic Endozoicomonas Bacteria.</title>
        <authorList>
            <person name="Neave M.J."/>
            <person name="Apprill A."/>
            <person name="Voolstra C.R."/>
        </authorList>
    </citation>
    <scope>NUCLEOTIDE SEQUENCE [LARGE SCALE GENOMIC DNA]</scope>
    <source>
        <strain evidence="1 2">DSM 22380</strain>
    </source>
</reference>
<evidence type="ECO:0000313" key="1">
    <source>
        <dbReference type="EMBL" id="KEI70042.1"/>
    </source>
</evidence>
<sequence length="65" mass="7977">MYRINRLVLWSNIRNSKTAYLPEQWYRISNKTLKRSIKVTLAYLIGNWHFFMINVDEGCREKLHF</sequence>
<dbReference type="Proteomes" id="UP000027997">
    <property type="component" value="Unassembled WGS sequence"/>
</dbReference>
<proteinExistence type="predicted"/>
<comment type="caution">
    <text evidence="1">The sequence shown here is derived from an EMBL/GenBank/DDBJ whole genome shotgun (WGS) entry which is preliminary data.</text>
</comment>
<dbReference type="EMBL" id="JOJP01000001">
    <property type="protein sequence ID" value="KEI70042.1"/>
    <property type="molecule type" value="Genomic_DNA"/>
</dbReference>
<accession>A0A081K7B6</accession>
<protein>
    <submittedName>
        <fullName evidence="1">Uncharacterized protein</fullName>
    </submittedName>
</protein>
<gene>
    <name evidence="1" type="ORF">GV64_04135</name>
</gene>
<name>A0A081K7B6_9GAMM</name>
<dbReference type="STRING" id="305900.GV64_04135"/>
<keyword evidence="2" id="KW-1185">Reference proteome</keyword>
<evidence type="ECO:0000313" key="2">
    <source>
        <dbReference type="Proteomes" id="UP000027997"/>
    </source>
</evidence>
<organism evidence="1 2">
    <name type="scientific">Endozoicomonas elysicola</name>
    <dbReference type="NCBI Taxonomy" id="305900"/>
    <lineage>
        <taxon>Bacteria</taxon>
        <taxon>Pseudomonadati</taxon>
        <taxon>Pseudomonadota</taxon>
        <taxon>Gammaproteobacteria</taxon>
        <taxon>Oceanospirillales</taxon>
        <taxon>Endozoicomonadaceae</taxon>
        <taxon>Endozoicomonas</taxon>
    </lineage>
</organism>